<reference evidence="2" key="1">
    <citation type="submission" date="2022-08" db="EMBL/GenBank/DDBJ databases">
        <authorList>
            <consortium name="DOE Joint Genome Institute"/>
            <person name="Min B."/>
            <person name="Riley R."/>
            <person name="Sierra-Patev S."/>
            <person name="Naranjo-Ortiz M."/>
            <person name="Looney B."/>
            <person name="Konkel Z."/>
            <person name="Slot J.C."/>
            <person name="Sakamoto Y."/>
            <person name="Steenwyk J.L."/>
            <person name="Rokas A."/>
            <person name="Carro J."/>
            <person name="Camarero S."/>
            <person name="Ferreira P."/>
            <person name="Molpeceres G."/>
            <person name="Ruiz-Duenas F.J."/>
            <person name="Serrano A."/>
            <person name="Henrissat B."/>
            <person name="Drula E."/>
            <person name="Hughes K.W."/>
            <person name="Mata J.L."/>
            <person name="Ishikawa N.K."/>
            <person name="Vargas-Isla R."/>
            <person name="Ushijima S."/>
            <person name="Smith C.A."/>
            <person name="Ahrendt S."/>
            <person name="Andreopoulos W."/>
            <person name="He G."/>
            <person name="Labutti K."/>
            <person name="Lipzen A."/>
            <person name="Ng V."/>
            <person name="Sandor L."/>
            <person name="Barry K."/>
            <person name="Martinez A.T."/>
            <person name="Xiao Y."/>
            <person name="Gibbons J.G."/>
            <person name="Terashima K."/>
            <person name="Hibbett D.S."/>
            <person name="Grigoriev I.V."/>
        </authorList>
    </citation>
    <scope>NUCLEOTIDE SEQUENCE</scope>
    <source>
        <strain evidence="2">TFB10827</strain>
    </source>
</reference>
<gene>
    <name evidence="2" type="ORF">F5050DRAFT_1548014</name>
</gene>
<name>A0ABQ8QE17_9AGAR</name>
<feature type="non-terminal residue" evidence="2">
    <location>
        <position position="1"/>
    </location>
</feature>
<evidence type="ECO:0008006" key="4">
    <source>
        <dbReference type="Google" id="ProtNLM"/>
    </source>
</evidence>
<feature type="non-terminal residue" evidence="2">
    <location>
        <position position="571"/>
    </location>
</feature>
<comment type="caution">
    <text evidence="2">The sequence shown here is derived from an EMBL/GenBank/DDBJ whole genome shotgun (WGS) entry which is preliminary data.</text>
</comment>
<dbReference type="EMBL" id="MU790601">
    <property type="protein sequence ID" value="KAJ3996779.1"/>
    <property type="molecule type" value="Genomic_DNA"/>
</dbReference>
<feature type="region of interest" description="Disordered" evidence="1">
    <location>
        <begin position="408"/>
        <end position="430"/>
    </location>
</feature>
<evidence type="ECO:0000313" key="3">
    <source>
        <dbReference type="Proteomes" id="UP001163828"/>
    </source>
</evidence>
<organism evidence="2 3">
    <name type="scientific">Lentinula boryana</name>
    <dbReference type="NCBI Taxonomy" id="40481"/>
    <lineage>
        <taxon>Eukaryota</taxon>
        <taxon>Fungi</taxon>
        <taxon>Dikarya</taxon>
        <taxon>Basidiomycota</taxon>
        <taxon>Agaricomycotina</taxon>
        <taxon>Agaricomycetes</taxon>
        <taxon>Agaricomycetidae</taxon>
        <taxon>Agaricales</taxon>
        <taxon>Marasmiineae</taxon>
        <taxon>Omphalotaceae</taxon>
        <taxon>Lentinula</taxon>
    </lineage>
</organism>
<keyword evidence="3" id="KW-1185">Reference proteome</keyword>
<evidence type="ECO:0000313" key="2">
    <source>
        <dbReference type="EMBL" id="KAJ3996779.1"/>
    </source>
</evidence>
<feature type="compositionally biased region" description="Acidic residues" evidence="1">
    <location>
        <begin position="408"/>
        <end position="417"/>
    </location>
</feature>
<sequence length="571" mass="65698">FDSAGNLFTALRSLTRQEKPISFYGAFKWDDNGAIPAKNKVENMAIQVWKVTGYRFTVKNHKVLKTGHYTRFWCSQDEARKKKPKKSQDPNVKQRDNVGMKRYPCKSLLVISYAERHGGPPTLNIHFEHHQPHVHYYDVRMPEGAAAIIRQNADTLTPVQIAQKVRHVYPSVTSQQVSSAWSELSKMFWKRSDDQITSLKTLLAEYKDDIDLYSMVFEYDNAGFPGTYCFLTTASAVEPGKRTKSIALWANAVKEHYGVNPCYVHLDKDMAEIGAAKLVWDDAKPSLCWWHLRRAVRERLKSSKVRTTPYHPDLAHAEFDFIDPNFVPINTEDKTDYEGGDPALFLPLNSQIVKNSILLTQPSSSVPKLTVRIPPPTQPSSCPPPSVDAAGIPKIRIPPKSYFEADSEIEDPWESGADESSSGEESTNPNLRTFCPSAHREHIIDVMERHYCAHPLIPGYAYPSAEGIRKWAVRQMYTFCFQNNLAALWAYLWENWYRPTRWELWARSVSDTVPILKTTMMVEAHWRRIKHDFLHHFHSPRVDLLAWILITKLVPLYLHRLKEMMVETGRF</sequence>
<protein>
    <recommendedName>
        <fullName evidence="4">MULE transposase domain-containing protein</fullName>
    </recommendedName>
</protein>
<dbReference type="Proteomes" id="UP001163828">
    <property type="component" value="Unassembled WGS sequence"/>
</dbReference>
<accession>A0ABQ8QE17</accession>
<proteinExistence type="predicted"/>
<evidence type="ECO:0000256" key="1">
    <source>
        <dbReference type="SAM" id="MobiDB-lite"/>
    </source>
</evidence>